<evidence type="ECO:0000256" key="1">
    <source>
        <dbReference type="ARBA" id="ARBA00004651"/>
    </source>
</evidence>
<accession>A0A0F7JX03</accession>
<dbReference type="KEGG" id="seds:AAY24_00795"/>
<keyword evidence="5 7" id="KW-1133">Transmembrane helix</keyword>
<feature type="transmembrane region" description="Helical" evidence="7">
    <location>
        <begin position="243"/>
        <end position="260"/>
    </location>
</feature>
<feature type="transmembrane region" description="Helical" evidence="7">
    <location>
        <begin position="20"/>
        <end position="43"/>
    </location>
</feature>
<dbReference type="Pfam" id="PF03916">
    <property type="entry name" value="NrfD"/>
    <property type="match status" value="1"/>
</dbReference>
<protein>
    <recommendedName>
        <fullName evidence="10">Tetrathionate reductase</fullName>
    </recommendedName>
</protein>
<organism evidence="8 9">
    <name type="scientific">Sedimenticola thiotaurini</name>
    <dbReference type="NCBI Taxonomy" id="1543721"/>
    <lineage>
        <taxon>Bacteria</taxon>
        <taxon>Pseudomonadati</taxon>
        <taxon>Pseudomonadota</taxon>
        <taxon>Gammaproteobacteria</taxon>
        <taxon>Chromatiales</taxon>
        <taxon>Sedimenticolaceae</taxon>
        <taxon>Sedimenticola</taxon>
    </lineage>
</organism>
<comment type="subcellular location">
    <subcellularLocation>
        <location evidence="1">Cell membrane</location>
        <topology evidence="1">Multi-pass membrane protein</topology>
    </subcellularLocation>
</comment>
<dbReference type="PANTHER" id="PTHR34856:SF2">
    <property type="entry name" value="PROTEIN NRFD"/>
    <property type="match status" value="1"/>
</dbReference>
<dbReference type="GO" id="GO:0005886">
    <property type="term" value="C:plasma membrane"/>
    <property type="evidence" value="ECO:0007669"/>
    <property type="project" value="UniProtKB-SubCell"/>
</dbReference>
<feature type="transmembrane region" description="Helical" evidence="7">
    <location>
        <begin position="129"/>
        <end position="147"/>
    </location>
</feature>
<dbReference type="InterPro" id="IPR005614">
    <property type="entry name" value="NrfD-like"/>
</dbReference>
<dbReference type="RefSeq" id="WP_046858062.1">
    <property type="nucleotide sequence ID" value="NZ_CP011412.1"/>
</dbReference>
<evidence type="ECO:0000256" key="2">
    <source>
        <dbReference type="ARBA" id="ARBA00008929"/>
    </source>
</evidence>
<dbReference type="Gene3D" id="1.20.1630.10">
    <property type="entry name" value="Formate dehydrogenase/DMSO reductase domain"/>
    <property type="match status" value="1"/>
</dbReference>
<evidence type="ECO:0000256" key="4">
    <source>
        <dbReference type="ARBA" id="ARBA00022692"/>
    </source>
</evidence>
<evidence type="ECO:0000256" key="3">
    <source>
        <dbReference type="ARBA" id="ARBA00022475"/>
    </source>
</evidence>
<evidence type="ECO:0000313" key="8">
    <source>
        <dbReference type="EMBL" id="AKH19123.1"/>
    </source>
</evidence>
<dbReference type="InterPro" id="IPR052049">
    <property type="entry name" value="Electron_transfer_protein"/>
</dbReference>
<evidence type="ECO:0000256" key="5">
    <source>
        <dbReference type="ARBA" id="ARBA00022989"/>
    </source>
</evidence>
<reference evidence="8 9" key="1">
    <citation type="journal article" date="2015" name="Genome Announc.">
        <title>Complete Genome Sequence of Sedimenticola thiotaurini Strain SIP-G1, a Polyphosphate- and Polyhydroxyalkanoate-Accumulating Sulfur-Oxidizing Gammaproteobacterium Isolated from Salt Marsh Sediments.</title>
        <authorList>
            <person name="Flood B.E."/>
            <person name="Jones D.S."/>
            <person name="Bailey J.V."/>
        </authorList>
    </citation>
    <scope>NUCLEOTIDE SEQUENCE [LARGE SCALE GENOMIC DNA]</scope>
    <source>
        <strain evidence="8 9">SIP-G1</strain>
    </source>
</reference>
<evidence type="ECO:0000313" key="9">
    <source>
        <dbReference type="Proteomes" id="UP000034410"/>
    </source>
</evidence>
<dbReference type="PANTHER" id="PTHR34856">
    <property type="entry name" value="PROTEIN NRFD"/>
    <property type="match status" value="1"/>
</dbReference>
<keyword evidence="4 7" id="KW-0812">Transmembrane</keyword>
<dbReference type="EMBL" id="CP011412">
    <property type="protein sequence ID" value="AKH19123.1"/>
    <property type="molecule type" value="Genomic_DNA"/>
</dbReference>
<feature type="transmembrane region" description="Helical" evidence="7">
    <location>
        <begin position="311"/>
        <end position="331"/>
    </location>
</feature>
<keyword evidence="9" id="KW-1185">Reference proteome</keyword>
<feature type="transmembrane region" description="Helical" evidence="7">
    <location>
        <begin position="167"/>
        <end position="185"/>
    </location>
</feature>
<comment type="similarity">
    <text evidence="2">Belongs to the NrfD family.</text>
</comment>
<evidence type="ECO:0000256" key="7">
    <source>
        <dbReference type="SAM" id="Phobius"/>
    </source>
</evidence>
<dbReference type="OrthoDB" id="9770779at2"/>
<keyword evidence="3" id="KW-1003">Cell membrane</keyword>
<evidence type="ECO:0008006" key="10">
    <source>
        <dbReference type="Google" id="ProtNLM"/>
    </source>
</evidence>
<feature type="transmembrane region" description="Helical" evidence="7">
    <location>
        <begin position="55"/>
        <end position="73"/>
    </location>
</feature>
<dbReference type="PATRIC" id="fig|1543721.4.peg.172"/>
<feature type="transmembrane region" description="Helical" evidence="7">
    <location>
        <begin position="267"/>
        <end position="291"/>
    </location>
</feature>
<proteinExistence type="inferred from homology"/>
<gene>
    <name evidence="8" type="ORF">AAY24_00795</name>
</gene>
<dbReference type="AlphaFoldDB" id="A0A0F7JX03"/>
<dbReference type="Proteomes" id="UP000034410">
    <property type="component" value="Chromosome"/>
</dbReference>
<evidence type="ECO:0000256" key="6">
    <source>
        <dbReference type="ARBA" id="ARBA00023136"/>
    </source>
</evidence>
<feature type="transmembrane region" description="Helical" evidence="7">
    <location>
        <begin position="93"/>
        <end position="117"/>
    </location>
</feature>
<name>A0A0F7JX03_9GAMM</name>
<sequence>MNSNLIEIISVSQASTWNSWAVQYFFFIGLSIGGVLLTIPALVLRKSHWLPIARLSLIVAVTTGLVAPVALLADLHQPARFYNFYLHFTPTSWMSWGAFLLPTYLLSLMLFGFQALYRDRDNRHSLTRLAAIATSVLGAGIALYTGSEMGILISRVLWQVGWLVPGYLISGLAGAAGLALVLNNLQSDTSQDANQRLVNWLNLFLILTGAWIVAWGGAGHLNLSNSGMELLRLMLVYQPVESLLLWIGLGLALPLLLGLINQSAMNVVTGLLAVFGAWMLRWVMFIGGQGIPKNGAGFYLFDLPLGTEGLLGILGSLGLWMVFLIVIRTLLSQYHPQARA</sequence>
<keyword evidence="6 7" id="KW-0472">Membrane</keyword>
<feature type="transmembrane region" description="Helical" evidence="7">
    <location>
        <begin position="197"/>
        <end position="223"/>
    </location>
</feature>